<organism evidence="1 2">
    <name type="scientific">Crenothrix polyspora</name>
    <dbReference type="NCBI Taxonomy" id="360316"/>
    <lineage>
        <taxon>Bacteria</taxon>
        <taxon>Pseudomonadati</taxon>
        <taxon>Pseudomonadota</taxon>
        <taxon>Gammaproteobacteria</taxon>
        <taxon>Methylococcales</taxon>
        <taxon>Crenotrichaceae</taxon>
        <taxon>Crenothrix</taxon>
    </lineage>
</organism>
<dbReference type="Proteomes" id="UP000195442">
    <property type="component" value="Unassembled WGS sequence"/>
</dbReference>
<evidence type="ECO:0008006" key="3">
    <source>
        <dbReference type="Google" id="ProtNLM"/>
    </source>
</evidence>
<dbReference type="Pfam" id="PF09720">
    <property type="entry name" value="Unstab_antitox"/>
    <property type="match status" value="1"/>
</dbReference>
<evidence type="ECO:0000313" key="2">
    <source>
        <dbReference type="Proteomes" id="UP000195442"/>
    </source>
</evidence>
<dbReference type="RefSeq" id="WP_087145790.1">
    <property type="nucleotide sequence ID" value="NZ_FUKJ01000039.1"/>
</dbReference>
<dbReference type="EMBL" id="FUKJ01000039">
    <property type="protein sequence ID" value="SJM89782.1"/>
    <property type="molecule type" value="Genomic_DNA"/>
</dbReference>
<dbReference type="NCBIfam" id="TIGR02574">
    <property type="entry name" value="stabl_TIGR02574"/>
    <property type="match status" value="1"/>
</dbReference>
<accession>A0A1R4H0Q1</accession>
<keyword evidence="2" id="KW-1185">Reference proteome</keyword>
<name>A0A1R4H0Q1_9GAMM</name>
<evidence type="ECO:0000313" key="1">
    <source>
        <dbReference type="EMBL" id="SJM89782.1"/>
    </source>
</evidence>
<proteinExistence type="predicted"/>
<gene>
    <name evidence="1" type="ORF">CRENPOLYSF2_1330006</name>
</gene>
<sequence>MNLAQLETEIFSLPIQERATLVQRLLLSLEDISEPEFNGLWGEESVRRVAEFDTGTVQAISAEDVAKKVRALLR</sequence>
<protein>
    <recommendedName>
        <fullName evidence="3">Addiction module component</fullName>
    </recommendedName>
</protein>
<dbReference type="AlphaFoldDB" id="A0A1R4H0Q1"/>
<dbReference type="InterPro" id="IPR013406">
    <property type="entry name" value="CHP02574_addiction_mod"/>
</dbReference>
<reference evidence="2" key="1">
    <citation type="submission" date="2017-02" db="EMBL/GenBank/DDBJ databases">
        <authorList>
            <person name="Daims H."/>
        </authorList>
    </citation>
    <scope>NUCLEOTIDE SEQUENCE [LARGE SCALE GENOMIC DNA]</scope>
</reference>
<dbReference type="OrthoDB" id="5570388at2"/>